<keyword evidence="2" id="KW-1185">Reference proteome</keyword>
<sequence length="89" mass="9748">MVIKKTSGTKRICTDFSGFNAALEQNQYSLPVPADLLTMSNNGNLEFANAYLIEEVARGSRELLTIDIHLGLSQNNCLPFGVKSIPSIF</sequence>
<gene>
    <name evidence="1" type="ORF">SMRZ_LOCUS6384</name>
</gene>
<organism evidence="1 2">
    <name type="scientific">Schistosoma margrebowiei</name>
    <dbReference type="NCBI Taxonomy" id="48269"/>
    <lineage>
        <taxon>Eukaryota</taxon>
        <taxon>Metazoa</taxon>
        <taxon>Spiralia</taxon>
        <taxon>Lophotrochozoa</taxon>
        <taxon>Platyhelminthes</taxon>
        <taxon>Trematoda</taxon>
        <taxon>Digenea</taxon>
        <taxon>Strigeidida</taxon>
        <taxon>Schistosomatoidea</taxon>
        <taxon>Schistosomatidae</taxon>
        <taxon>Schistosoma</taxon>
    </lineage>
</organism>
<proteinExistence type="predicted"/>
<dbReference type="SUPFAM" id="SSF56672">
    <property type="entry name" value="DNA/RNA polymerases"/>
    <property type="match status" value="1"/>
</dbReference>
<dbReference type="PANTHER" id="PTHR37984">
    <property type="entry name" value="PROTEIN CBG26694"/>
    <property type="match status" value="1"/>
</dbReference>
<dbReference type="InterPro" id="IPR043128">
    <property type="entry name" value="Rev_trsase/Diguanyl_cyclase"/>
</dbReference>
<dbReference type="AlphaFoldDB" id="A0A183LRF9"/>
<dbReference type="EMBL" id="UZAI01002364">
    <property type="protein sequence ID" value="VDO70815.1"/>
    <property type="molecule type" value="Genomic_DNA"/>
</dbReference>
<dbReference type="Proteomes" id="UP000277204">
    <property type="component" value="Unassembled WGS sequence"/>
</dbReference>
<dbReference type="Gene3D" id="3.10.10.10">
    <property type="entry name" value="HIV Type 1 Reverse Transcriptase, subunit A, domain 1"/>
    <property type="match status" value="1"/>
</dbReference>
<dbReference type="PANTHER" id="PTHR37984:SF5">
    <property type="entry name" value="PROTEIN NYNRIN-LIKE"/>
    <property type="match status" value="1"/>
</dbReference>
<name>A0A183LRF9_9TREM</name>
<dbReference type="InterPro" id="IPR050951">
    <property type="entry name" value="Retrovirus_Pol_polyprotein"/>
</dbReference>
<dbReference type="Gene3D" id="3.30.70.270">
    <property type="match status" value="1"/>
</dbReference>
<dbReference type="InterPro" id="IPR043502">
    <property type="entry name" value="DNA/RNA_pol_sf"/>
</dbReference>
<reference evidence="1 2" key="1">
    <citation type="submission" date="2018-11" db="EMBL/GenBank/DDBJ databases">
        <authorList>
            <consortium name="Pathogen Informatics"/>
        </authorList>
    </citation>
    <scope>NUCLEOTIDE SEQUENCE [LARGE SCALE GENOMIC DNA]</scope>
    <source>
        <strain evidence="1 2">Zambia</strain>
    </source>
</reference>
<protein>
    <submittedName>
        <fullName evidence="1">Uncharacterized protein</fullName>
    </submittedName>
</protein>
<accession>A0A183LRF9</accession>
<evidence type="ECO:0000313" key="1">
    <source>
        <dbReference type="EMBL" id="VDO70815.1"/>
    </source>
</evidence>
<dbReference type="STRING" id="48269.A0A183LRF9"/>
<evidence type="ECO:0000313" key="2">
    <source>
        <dbReference type="Proteomes" id="UP000277204"/>
    </source>
</evidence>